<feature type="domain" description="ABC transporter" evidence="10">
    <location>
        <begin position="385"/>
        <end position="625"/>
    </location>
</feature>
<comment type="subcellular location">
    <subcellularLocation>
        <location evidence="1">Cell membrane</location>
        <topology evidence="1">Multi-pass membrane protein</topology>
    </subcellularLocation>
</comment>
<keyword evidence="13" id="KW-1185">Reference proteome</keyword>
<dbReference type="InterPro" id="IPR003593">
    <property type="entry name" value="AAA+_ATPase"/>
</dbReference>
<dbReference type="Gene3D" id="1.20.1560.10">
    <property type="entry name" value="ABC transporter type 1, transmembrane domain"/>
    <property type="match status" value="1"/>
</dbReference>
<dbReference type="PROSITE" id="PS00211">
    <property type="entry name" value="ABC_TRANSPORTER_1"/>
    <property type="match status" value="1"/>
</dbReference>
<evidence type="ECO:0000259" key="11">
    <source>
        <dbReference type="PROSITE" id="PS50929"/>
    </source>
</evidence>
<evidence type="ECO:0000256" key="5">
    <source>
        <dbReference type="ARBA" id="ARBA00022840"/>
    </source>
</evidence>
<sequence>MKSQNCGNPQPTAPGHDPSSPPGVRSTERRLGTFRVIALYVAMAWRTSRYLTLSSLLLRLADSLVPVSILYVGKLIIDDVSHQIPYGAPVLSDVLYGERLHPLALLIAAGFGLAVITDVLSRVRSLVEGTLGERISVALTALLMERAATLDLKDFEDAEFQAHLEAAREQTTDTMTLSGLFSQAASIVKVMAFAAALLIIAPWVMVLLLIAVVPAFVGEFYFNERRYSLDWSRIQERREHDYLCFTATSVEAAKEVKIFGLSRFLISRYVALARQFYTAMRKLEVRNEIWSGVFTTLATMAYYGAYAYIVWRTLQGDFTVGDLTFLAGSFLQLSKEVETVLFRFAGIFASEVEYLNYLFSFFQREPEILTPENPLPVPSPVREGFVFEDVGFRYPGSERWAVRGLNFELLAGEVVAVVGESGAGKTTLVKLLTRLYDPDEGRILLDGKDLREYDLDELRNSIGVIFQDFVRYAMTANDNIAVGRITARKDGDRIERAAECSQASKVIGRLPEGYDQMLGNGFKGGVELSGGEWQKIAIARAYMRNAELLILDEPTAALDARSEYEVFRRFKERSKGKTSVLISHRFSSVRMADRVLVLADGKVEAQGTHEELLAQSGRYAELFELQAAGFR</sequence>
<keyword evidence="6 9" id="KW-1133">Transmembrane helix</keyword>
<dbReference type="GO" id="GO:0005524">
    <property type="term" value="F:ATP binding"/>
    <property type="evidence" value="ECO:0007669"/>
    <property type="project" value="UniProtKB-KW"/>
</dbReference>
<evidence type="ECO:0000313" key="13">
    <source>
        <dbReference type="Proteomes" id="UP001387293"/>
    </source>
</evidence>
<dbReference type="Proteomes" id="UP001387293">
    <property type="component" value="Unassembled WGS sequence"/>
</dbReference>
<evidence type="ECO:0000256" key="4">
    <source>
        <dbReference type="ARBA" id="ARBA00022741"/>
    </source>
</evidence>
<proteinExistence type="inferred from homology"/>
<evidence type="ECO:0000256" key="8">
    <source>
        <dbReference type="SAM" id="MobiDB-lite"/>
    </source>
</evidence>
<keyword evidence="4" id="KW-0547">Nucleotide-binding</keyword>
<dbReference type="PROSITE" id="PS50929">
    <property type="entry name" value="ABC_TM1F"/>
    <property type="match status" value="1"/>
</dbReference>
<dbReference type="EMBL" id="JAPYKS010000060">
    <property type="protein sequence ID" value="MEI9413230.1"/>
    <property type="molecule type" value="Genomic_DNA"/>
</dbReference>
<evidence type="ECO:0000313" key="12">
    <source>
        <dbReference type="EMBL" id="MEI9413230.1"/>
    </source>
</evidence>
<keyword evidence="3 9" id="KW-0812">Transmembrane</keyword>
<name>A0ABU8L7C0_9HYPH</name>
<dbReference type="Pfam" id="PF00664">
    <property type="entry name" value="ABC_membrane"/>
    <property type="match status" value="1"/>
</dbReference>
<reference evidence="12 13" key="1">
    <citation type="submission" date="2022-12" db="EMBL/GenBank/DDBJ databases">
        <authorList>
            <person name="Muema E."/>
        </authorList>
    </citation>
    <scope>NUCLEOTIDE SEQUENCE [LARGE SCALE GENOMIC DNA]</scope>
    <source>
        <strain evidence="13">1326</strain>
    </source>
</reference>
<dbReference type="InterPro" id="IPR003439">
    <property type="entry name" value="ABC_transporter-like_ATP-bd"/>
</dbReference>
<evidence type="ECO:0000259" key="10">
    <source>
        <dbReference type="PROSITE" id="PS50893"/>
    </source>
</evidence>
<evidence type="ECO:0000256" key="6">
    <source>
        <dbReference type="ARBA" id="ARBA00022989"/>
    </source>
</evidence>
<comment type="caution">
    <text evidence="12">The sequence shown here is derived from an EMBL/GenBank/DDBJ whole genome shotgun (WGS) entry which is preliminary data.</text>
</comment>
<comment type="similarity">
    <text evidence="2">Belongs to the ABC transporter superfamily.</text>
</comment>
<evidence type="ECO:0000256" key="3">
    <source>
        <dbReference type="ARBA" id="ARBA00022692"/>
    </source>
</evidence>
<dbReference type="SUPFAM" id="SSF90123">
    <property type="entry name" value="ABC transporter transmembrane region"/>
    <property type="match status" value="1"/>
</dbReference>
<dbReference type="PROSITE" id="PS50893">
    <property type="entry name" value="ABC_TRANSPORTER_2"/>
    <property type="match status" value="1"/>
</dbReference>
<evidence type="ECO:0000256" key="9">
    <source>
        <dbReference type="SAM" id="Phobius"/>
    </source>
</evidence>
<feature type="compositionally biased region" description="Polar residues" evidence="8">
    <location>
        <begin position="1"/>
        <end position="10"/>
    </location>
</feature>
<gene>
    <name evidence="12" type="ORF">O7A60_31525</name>
</gene>
<feature type="domain" description="ABC transmembrane type-1" evidence="11">
    <location>
        <begin position="55"/>
        <end position="334"/>
    </location>
</feature>
<dbReference type="InterPro" id="IPR017871">
    <property type="entry name" value="ABC_transporter-like_CS"/>
</dbReference>
<dbReference type="Gene3D" id="3.40.50.300">
    <property type="entry name" value="P-loop containing nucleotide triphosphate hydrolases"/>
    <property type="match status" value="1"/>
</dbReference>
<dbReference type="PANTHER" id="PTHR43394:SF1">
    <property type="entry name" value="ATP-BINDING CASSETTE SUB-FAMILY B MEMBER 10, MITOCHONDRIAL"/>
    <property type="match status" value="1"/>
</dbReference>
<organism evidence="12 13">
    <name type="scientific">Mesorhizobium salmacidum</name>
    <dbReference type="NCBI Taxonomy" id="3015171"/>
    <lineage>
        <taxon>Bacteria</taxon>
        <taxon>Pseudomonadati</taxon>
        <taxon>Pseudomonadota</taxon>
        <taxon>Alphaproteobacteria</taxon>
        <taxon>Hyphomicrobiales</taxon>
        <taxon>Phyllobacteriaceae</taxon>
        <taxon>Mesorhizobium</taxon>
    </lineage>
</organism>
<accession>A0ABU8L7C0</accession>
<dbReference type="Pfam" id="PF00005">
    <property type="entry name" value="ABC_tran"/>
    <property type="match status" value="1"/>
</dbReference>
<dbReference type="InterPro" id="IPR011527">
    <property type="entry name" value="ABC1_TM_dom"/>
</dbReference>
<dbReference type="InterPro" id="IPR027417">
    <property type="entry name" value="P-loop_NTPase"/>
</dbReference>
<dbReference type="RefSeq" id="WP_337109546.1">
    <property type="nucleotide sequence ID" value="NZ_JAPYKS010000060.1"/>
</dbReference>
<dbReference type="PANTHER" id="PTHR43394">
    <property type="entry name" value="ATP-DEPENDENT PERMEASE MDL1, MITOCHONDRIAL"/>
    <property type="match status" value="1"/>
</dbReference>
<keyword evidence="5 12" id="KW-0067">ATP-binding</keyword>
<protein>
    <submittedName>
        <fullName evidence="12">ABC transporter ATP-binding protein</fullName>
    </submittedName>
</protein>
<evidence type="ECO:0000256" key="2">
    <source>
        <dbReference type="ARBA" id="ARBA00005417"/>
    </source>
</evidence>
<dbReference type="InterPro" id="IPR036640">
    <property type="entry name" value="ABC1_TM_sf"/>
</dbReference>
<feature type="transmembrane region" description="Helical" evidence="9">
    <location>
        <begin position="190"/>
        <end position="217"/>
    </location>
</feature>
<dbReference type="SUPFAM" id="SSF52540">
    <property type="entry name" value="P-loop containing nucleoside triphosphate hydrolases"/>
    <property type="match status" value="1"/>
</dbReference>
<keyword evidence="7 9" id="KW-0472">Membrane</keyword>
<feature type="transmembrane region" description="Helical" evidence="9">
    <location>
        <begin position="289"/>
        <end position="311"/>
    </location>
</feature>
<feature type="region of interest" description="Disordered" evidence="8">
    <location>
        <begin position="1"/>
        <end position="27"/>
    </location>
</feature>
<dbReference type="SMART" id="SM00382">
    <property type="entry name" value="AAA"/>
    <property type="match status" value="1"/>
</dbReference>
<dbReference type="InterPro" id="IPR039421">
    <property type="entry name" value="Type_1_exporter"/>
</dbReference>
<evidence type="ECO:0000256" key="1">
    <source>
        <dbReference type="ARBA" id="ARBA00004651"/>
    </source>
</evidence>
<evidence type="ECO:0000256" key="7">
    <source>
        <dbReference type="ARBA" id="ARBA00023136"/>
    </source>
</evidence>